<gene>
    <name evidence="1" type="ORF">I7412_21850</name>
</gene>
<evidence type="ECO:0008006" key="3">
    <source>
        <dbReference type="Google" id="ProtNLM"/>
    </source>
</evidence>
<organism evidence="1 2">
    <name type="scientific">Frankia nepalensis</name>
    <dbReference type="NCBI Taxonomy" id="1836974"/>
    <lineage>
        <taxon>Bacteria</taxon>
        <taxon>Bacillati</taxon>
        <taxon>Actinomycetota</taxon>
        <taxon>Actinomycetes</taxon>
        <taxon>Frankiales</taxon>
        <taxon>Frankiaceae</taxon>
        <taxon>Frankia</taxon>
    </lineage>
</organism>
<protein>
    <recommendedName>
        <fullName evidence="3">Antitoxin VbhA domain-containing protein</fullName>
    </recommendedName>
</protein>
<name>A0A937RGH5_9ACTN</name>
<accession>A0A937RGH5</accession>
<evidence type="ECO:0000313" key="2">
    <source>
        <dbReference type="Proteomes" id="UP000604475"/>
    </source>
</evidence>
<evidence type="ECO:0000313" key="1">
    <source>
        <dbReference type="EMBL" id="MBL7629767.1"/>
    </source>
</evidence>
<dbReference type="RefSeq" id="WP_198543549.1">
    <property type="nucleotide sequence ID" value="NZ_JADWYU010000158.1"/>
</dbReference>
<dbReference type="AlphaFoldDB" id="A0A937RGH5"/>
<dbReference type="EMBL" id="JAEACQ010000236">
    <property type="protein sequence ID" value="MBL7629767.1"/>
    <property type="molecule type" value="Genomic_DNA"/>
</dbReference>
<sequence length="52" mass="5816">MATATTNLLNTPLEDPRAERVRRAALSAYVDGKITFAQANSRVRKAIERFHS</sequence>
<dbReference type="Proteomes" id="UP000604475">
    <property type="component" value="Unassembled WGS sequence"/>
</dbReference>
<reference evidence="1" key="1">
    <citation type="submission" date="2020-12" db="EMBL/GenBank/DDBJ databases">
        <title>Genomic characterization of non-nitrogen-fixing Frankia strains.</title>
        <authorList>
            <person name="Carlos-Shanley C."/>
            <person name="Guerra T."/>
            <person name="Hahn D."/>
        </authorList>
    </citation>
    <scope>NUCLEOTIDE SEQUENCE</scope>
    <source>
        <strain evidence="1">CN6</strain>
    </source>
</reference>
<keyword evidence="2" id="KW-1185">Reference proteome</keyword>
<proteinExistence type="predicted"/>
<comment type="caution">
    <text evidence="1">The sequence shown here is derived from an EMBL/GenBank/DDBJ whole genome shotgun (WGS) entry which is preliminary data.</text>
</comment>